<dbReference type="OrthoDB" id="5240432at2759"/>
<dbReference type="PROSITE" id="PS50082">
    <property type="entry name" value="WD_REPEATS_2"/>
    <property type="match status" value="1"/>
</dbReference>
<feature type="repeat" description="WD" evidence="1">
    <location>
        <begin position="20"/>
        <end position="53"/>
    </location>
</feature>
<sequence length="309" mass="34451">MQNDLAELRDAKTHRVLREFRDHKMIFTCADVSADNTLLASLSTDGTIKLWSLHNYGSSAAARRPSPGDKRNDAPAVSRSSTWHRIGRHLAQRSGVRCAHRSRAWTGTSRSGTARRGGSPACSRFPQPFPGKLGGTRSPSCVKQESLWPNPGGISEGCHVWDLTQNSCLLKLEDVVKHRSFLDTMAFSRDGTLLVTPWPLSSKIRLWNAITGQYIATVDVPGDVDYLRLSKCGRQVHSSDFVIDITKLIGLPHLPTQTAATDAHTLEDQQTLITGRGAEWIWRGDGENVLWLPVEYRARMFAIHGWVFW</sequence>
<evidence type="ECO:0000313" key="4">
    <source>
        <dbReference type="Proteomes" id="UP000310108"/>
    </source>
</evidence>
<feature type="compositionally biased region" description="Low complexity" evidence="2">
    <location>
        <begin position="106"/>
        <end position="119"/>
    </location>
</feature>
<evidence type="ECO:0000313" key="3">
    <source>
        <dbReference type="EMBL" id="TKW49982.1"/>
    </source>
</evidence>
<dbReference type="PROSITE" id="PS50294">
    <property type="entry name" value="WD_REPEATS_REGION"/>
    <property type="match status" value="1"/>
</dbReference>
<proteinExistence type="predicted"/>
<keyword evidence="4" id="KW-1185">Reference proteome</keyword>
<dbReference type="InterPro" id="IPR015943">
    <property type="entry name" value="WD40/YVTN_repeat-like_dom_sf"/>
</dbReference>
<dbReference type="InterPro" id="IPR036322">
    <property type="entry name" value="WD40_repeat_dom_sf"/>
</dbReference>
<dbReference type="PANTHER" id="PTHR19879">
    <property type="entry name" value="TRANSCRIPTION INITIATION FACTOR TFIID"/>
    <property type="match status" value="1"/>
</dbReference>
<dbReference type="PANTHER" id="PTHR19879:SF9">
    <property type="entry name" value="TRANSCRIPTION INITIATION FACTOR TFIID SUBUNIT 5"/>
    <property type="match status" value="1"/>
</dbReference>
<comment type="caution">
    <text evidence="3">The sequence shown here is derived from an EMBL/GenBank/DDBJ whole genome shotgun (WGS) entry which is preliminary data.</text>
</comment>
<keyword evidence="1" id="KW-0853">WD repeat</keyword>
<reference evidence="3 4" key="1">
    <citation type="journal article" date="2019" name="PLoS ONE">
        <title>Comparative genome analysis indicates high evolutionary potential of pathogenicity genes in Colletotrichum tanaceti.</title>
        <authorList>
            <person name="Lelwala R.V."/>
            <person name="Korhonen P.K."/>
            <person name="Young N.D."/>
            <person name="Scott J.B."/>
            <person name="Ades P.A."/>
            <person name="Gasser R.B."/>
            <person name="Taylor P.W.J."/>
        </authorList>
    </citation>
    <scope>NUCLEOTIDE SEQUENCE [LARGE SCALE GENOMIC DNA]</scope>
    <source>
        <strain evidence="3">BRIP57314</strain>
    </source>
</reference>
<feature type="region of interest" description="Disordered" evidence="2">
    <location>
        <begin position="101"/>
        <end position="127"/>
    </location>
</feature>
<dbReference type="InterPro" id="IPR001680">
    <property type="entry name" value="WD40_rpt"/>
</dbReference>
<name>A0A4U6X3N5_9PEZI</name>
<dbReference type="Pfam" id="PF00400">
    <property type="entry name" value="WD40"/>
    <property type="match status" value="1"/>
</dbReference>
<organism evidence="3 4">
    <name type="scientific">Colletotrichum tanaceti</name>
    <dbReference type="NCBI Taxonomy" id="1306861"/>
    <lineage>
        <taxon>Eukaryota</taxon>
        <taxon>Fungi</taxon>
        <taxon>Dikarya</taxon>
        <taxon>Ascomycota</taxon>
        <taxon>Pezizomycotina</taxon>
        <taxon>Sordariomycetes</taxon>
        <taxon>Hypocreomycetidae</taxon>
        <taxon>Glomerellales</taxon>
        <taxon>Glomerellaceae</taxon>
        <taxon>Colletotrichum</taxon>
        <taxon>Colletotrichum destructivum species complex</taxon>
    </lineage>
</organism>
<accession>A0A4U6X3N5</accession>
<dbReference type="SUPFAM" id="SSF50978">
    <property type="entry name" value="WD40 repeat-like"/>
    <property type="match status" value="1"/>
</dbReference>
<dbReference type="AlphaFoldDB" id="A0A4U6X3N5"/>
<dbReference type="SMART" id="SM00320">
    <property type="entry name" value="WD40"/>
    <property type="match status" value="2"/>
</dbReference>
<dbReference type="Proteomes" id="UP000310108">
    <property type="component" value="Unassembled WGS sequence"/>
</dbReference>
<evidence type="ECO:0000256" key="1">
    <source>
        <dbReference type="PROSITE-ProRule" id="PRU00221"/>
    </source>
</evidence>
<dbReference type="Gene3D" id="2.130.10.10">
    <property type="entry name" value="YVTN repeat-like/Quinoprotein amine dehydrogenase"/>
    <property type="match status" value="2"/>
</dbReference>
<evidence type="ECO:0000256" key="2">
    <source>
        <dbReference type="SAM" id="MobiDB-lite"/>
    </source>
</evidence>
<gene>
    <name evidence="3" type="ORF">CTA1_6314</name>
</gene>
<protein>
    <submittedName>
        <fullName evidence="3">Uncharacterized protein</fullName>
    </submittedName>
</protein>
<feature type="region of interest" description="Disordered" evidence="2">
    <location>
        <begin position="59"/>
        <end position="84"/>
    </location>
</feature>
<dbReference type="EMBL" id="PJEX01000453">
    <property type="protein sequence ID" value="TKW49982.1"/>
    <property type="molecule type" value="Genomic_DNA"/>
</dbReference>